<accession>A0A250FV09</accession>
<dbReference type="EMBL" id="CP022387">
    <property type="protein sequence ID" value="ATA88950.1"/>
    <property type="molecule type" value="Genomic_DNA"/>
</dbReference>
<evidence type="ECO:0000313" key="2">
    <source>
        <dbReference type="Proteomes" id="UP000217348"/>
    </source>
</evidence>
<sequence>MTTKKFAKYLEKQCKAIINFSLEPIFEEYIINVNGKRVGVVYKEKFYVMYAPVFDKFKKVMPNAVPVNPFGWAYHNLVEIENLENVEKLKEIVLAVYDDMYFNKEFVADISTYFYSYQNYPDVIKHIYDSHITFLRFCYDKGLLKINWVDGENRILKFYFNNNDLTEDGHKIFHNLYIKWLKYNEKNDERSEIRGKDVKRLEKYYQELM</sequence>
<gene>
    <name evidence="1" type="ORF">CGC58_03970</name>
</gene>
<proteinExistence type="predicted"/>
<evidence type="ECO:0000313" key="1">
    <source>
        <dbReference type="EMBL" id="ATA88950.1"/>
    </source>
</evidence>
<name>A0A250FV09_9FLAO</name>
<dbReference type="KEGG" id="csto:CGC58_03970"/>
<dbReference type="RefSeq" id="WP_095895216.1">
    <property type="nucleotide sequence ID" value="NZ_CP022387.1"/>
</dbReference>
<dbReference type="AlphaFoldDB" id="A0A250FV09"/>
<organism evidence="1 2">
    <name type="scientific">Capnocytophaga stomatis</name>
    <dbReference type="NCBI Taxonomy" id="1848904"/>
    <lineage>
        <taxon>Bacteria</taxon>
        <taxon>Pseudomonadati</taxon>
        <taxon>Bacteroidota</taxon>
        <taxon>Flavobacteriia</taxon>
        <taxon>Flavobacteriales</taxon>
        <taxon>Flavobacteriaceae</taxon>
        <taxon>Capnocytophaga</taxon>
    </lineage>
</organism>
<protein>
    <submittedName>
        <fullName evidence="1">Uncharacterized protein</fullName>
    </submittedName>
</protein>
<dbReference type="OrthoDB" id="708063at2"/>
<dbReference type="Proteomes" id="UP000217348">
    <property type="component" value="Chromosome"/>
</dbReference>
<reference evidence="2" key="1">
    <citation type="submission" date="2017-06" db="EMBL/GenBank/DDBJ databases">
        <title>Capnocytophaga spp. assemblies.</title>
        <authorList>
            <person name="Gulvik C.A."/>
        </authorList>
    </citation>
    <scope>NUCLEOTIDE SEQUENCE [LARGE SCALE GENOMIC DNA]</scope>
    <source>
        <strain evidence="2">H2177</strain>
    </source>
</reference>